<protein>
    <submittedName>
        <fullName evidence="1">Uncharacterized protein</fullName>
    </submittedName>
</protein>
<evidence type="ECO:0000313" key="1">
    <source>
        <dbReference type="EMBL" id="KAF2847961.1"/>
    </source>
</evidence>
<gene>
    <name evidence="1" type="ORF">T440DRAFT_481276</name>
</gene>
<name>A0A6A7AXE3_9PLEO</name>
<sequence>MGRQGVASAVRPSFWKEIYHTCIRPPGPCTTEGCVGRQTRAAIHRHFRVPSRLPSEEPSAASVGASKITFNRLSASRWRLQACPPKRRGREQASANKAPLWSIAQSPVTSHQSLRELASTRPGALASAVPHARQRSLTCGIVLPRQLPPYTTHAVRRTDAGGAASLAHEVHYGTD</sequence>
<keyword evidence="2" id="KW-1185">Reference proteome</keyword>
<evidence type="ECO:0000313" key="2">
    <source>
        <dbReference type="Proteomes" id="UP000799423"/>
    </source>
</evidence>
<dbReference type="AlphaFoldDB" id="A0A6A7AXE3"/>
<proteinExistence type="predicted"/>
<reference evidence="1" key="1">
    <citation type="submission" date="2020-01" db="EMBL/GenBank/DDBJ databases">
        <authorList>
            <consortium name="DOE Joint Genome Institute"/>
            <person name="Haridas S."/>
            <person name="Albert R."/>
            <person name="Binder M."/>
            <person name="Bloem J."/>
            <person name="Labutti K."/>
            <person name="Salamov A."/>
            <person name="Andreopoulos B."/>
            <person name="Baker S.E."/>
            <person name="Barry K."/>
            <person name="Bills G."/>
            <person name="Bluhm B.H."/>
            <person name="Cannon C."/>
            <person name="Castanera R."/>
            <person name="Culley D.E."/>
            <person name="Daum C."/>
            <person name="Ezra D."/>
            <person name="Gonzalez J.B."/>
            <person name="Henrissat B."/>
            <person name="Kuo A."/>
            <person name="Liang C."/>
            <person name="Lipzen A."/>
            <person name="Lutzoni F."/>
            <person name="Magnuson J."/>
            <person name="Mondo S."/>
            <person name="Nolan M."/>
            <person name="Ohm R."/>
            <person name="Pangilinan J."/>
            <person name="Park H.-J."/>
            <person name="Ramirez L."/>
            <person name="Alfaro M."/>
            <person name="Sun H."/>
            <person name="Tritt A."/>
            <person name="Yoshinaga Y."/>
            <person name="Zwiers L.-H."/>
            <person name="Turgeon B.G."/>
            <person name="Goodwin S.B."/>
            <person name="Spatafora J.W."/>
            <person name="Crous P.W."/>
            <person name="Grigoriev I.V."/>
        </authorList>
    </citation>
    <scope>NUCLEOTIDE SEQUENCE</scope>
    <source>
        <strain evidence="1">IPT5</strain>
    </source>
</reference>
<organism evidence="1 2">
    <name type="scientific">Plenodomus tracheiphilus IPT5</name>
    <dbReference type="NCBI Taxonomy" id="1408161"/>
    <lineage>
        <taxon>Eukaryota</taxon>
        <taxon>Fungi</taxon>
        <taxon>Dikarya</taxon>
        <taxon>Ascomycota</taxon>
        <taxon>Pezizomycotina</taxon>
        <taxon>Dothideomycetes</taxon>
        <taxon>Pleosporomycetidae</taxon>
        <taxon>Pleosporales</taxon>
        <taxon>Pleosporineae</taxon>
        <taxon>Leptosphaeriaceae</taxon>
        <taxon>Plenodomus</taxon>
    </lineage>
</organism>
<dbReference type="EMBL" id="MU006321">
    <property type="protein sequence ID" value="KAF2847961.1"/>
    <property type="molecule type" value="Genomic_DNA"/>
</dbReference>
<accession>A0A6A7AXE3</accession>
<dbReference type="Proteomes" id="UP000799423">
    <property type="component" value="Unassembled WGS sequence"/>
</dbReference>